<proteinExistence type="inferred from homology"/>
<dbReference type="Gene3D" id="4.10.220.110">
    <property type="match status" value="1"/>
</dbReference>
<dbReference type="Gene3D" id="2.40.50.230">
    <property type="entry name" value="Gp5 N-terminal domain"/>
    <property type="match status" value="1"/>
</dbReference>
<dbReference type="RefSeq" id="WP_367624107.1">
    <property type="nucleotide sequence ID" value="NZ_JBFNQD010000003.1"/>
</dbReference>
<dbReference type="SUPFAM" id="SSF69255">
    <property type="entry name" value="gp5 N-terminal domain-like"/>
    <property type="match status" value="1"/>
</dbReference>
<feature type="compositionally biased region" description="Gly residues" evidence="4">
    <location>
        <begin position="645"/>
        <end position="657"/>
    </location>
</feature>
<dbReference type="Proteomes" id="UP001555786">
    <property type="component" value="Unassembled WGS sequence"/>
</dbReference>
<dbReference type="Pfam" id="PF05954">
    <property type="entry name" value="Phage_GPD"/>
    <property type="match status" value="1"/>
</dbReference>
<keyword evidence="3" id="KW-0964">Secreted</keyword>
<dbReference type="PANTHER" id="PTHR32305:SF15">
    <property type="entry name" value="PROTEIN RHSA-RELATED"/>
    <property type="match status" value="1"/>
</dbReference>
<evidence type="ECO:0000256" key="3">
    <source>
        <dbReference type="ARBA" id="ARBA00022525"/>
    </source>
</evidence>
<dbReference type="InterPro" id="IPR050708">
    <property type="entry name" value="T6SS_VgrG/RHS"/>
</dbReference>
<dbReference type="SUPFAM" id="SSF69279">
    <property type="entry name" value="Phage tail proteins"/>
    <property type="match status" value="2"/>
</dbReference>
<sequence length="846" mass="89626">MDGDASSASYIQAERILRIETPLGADVLLPEHVEMREAVNDLFTLHVAVRSKKTDIKPNEIVGKLVDVSLELGQGERRTWNGLVVRLVEGPPVTRGMRSYQLEIRPQHWLMSQRSDCRIWQDKTSLDVARTLLSEHKLQAPVTSGVIPEPKPQHYSVQYNETDIAYLLRRLEEDGLFFWFEHEGGSAGSVAAKHVMHIASHVSGYTSGPETDVRLAMGSSDRNHLTKFERSFTYVPGKRSAGDWNFLTPGSVPSGETPSLVSLPGNEAYELYEYPMVGGYGSDSASEGIANDRVERQSKLRMQAAEADYERIEGASSIRTLSPGRRFKPYDVANPGNSYEEHVTFQIVHVARDRSYETNEGEPDYSNRFIALPSRVPATPHRSTQRPRIDGTDIAIIAGPPGEEIHPDKYGRVKVWFPWDRRAKKDGTDTCWIRVAQNWGGGNWGGQIIPRVGMEAIVSYLGGDPDRPIITALVPNASQQVPYQLPEHKTKSIFRSNTYKSKDPTKFNEFSFEDAPGQENFHLHAQKDMTSKVLNNQIHTVDASALHSYGQQHQLTVGANMNHQVGGGLNQVVGATTGMGAAALLAPLAGLMGQSAGMLQQAMAIAAQAAASQPGSAASKTAGAAASAVTQAALGGLGGGSGSGGPAGGGGGAGDGGILSTPPFVPPADAGGQGGIAGGIAGSLMNNVLGVASGLFDQGLKAAANVAPQALFQAGGAPMAAAGTSALGTLGGLLGGGVLSQTIGRMQVKNVGVASAEHIGTAKVSNVGQVFKQKVGNAYHVDVGEEFVIGVGASVDAEGKPTPPKAILVMRSNGDIILQGVKLYGLADAHIQLISDMIDNNPPNIG</sequence>
<evidence type="ECO:0000256" key="1">
    <source>
        <dbReference type="ARBA" id="ARBA00004613"/>
    </source>
</evidence>
<name>A0ABV3PLF1_9HYPH</name>
<evidence type="ECO:0000256" key="2">
    <source>
        <dbReference type="ARBA" id="ARBA00005558"/>
    </source>
</evidence>
<evidence type="ECO:0000259" key="5">
    <source>
        <dbReference type="Pfam" id="PF04717"/>
    </source>
</evidence>
<dbReference type="InterPro" id="IPR037026">
    <property type="entry name" value="Vgr_OB-fold_dom_sf"/>
</dbReference>
<evidence type="ECO:0000313" key="8">
    <source>
        <dbReference type="Proteomes" id="UP001555786"/>
    </source>
</evidence>
<evidence type="ECO:0000259" key="6">
    <source>
        <dbReference type="Pfam" id="PF22178"/>
    </source>
</evidence>
<dbReference type="Pfam" id="PF04717">
    <property type="entry name" value="Phage_base_V"/>
    <property type="match status" value="1"/>
</dbReference>
<dbReference type="PANTHER" id="PTHR32305">
    <property type="match status" value="1"/>
</dbReference>
<dbReference type="Gene3D" id="2.30.110.50">
    <property type="match status" value="1"/>
</dbReference>
<dbReference type="NCBIfam" id="TIGR03361">
    <property type="entry name" value="VI_Rhs_Vgr"/>
    <property type="match status" value="1"/>
</dbReference>
<dbReference type="InterPro" id="IPR006533">
    <property type="entry name" value="T6SS_Vgr_RhsGE"/>
</dbReference>
<protein>
    <submittedName>
        <fullName evidence="7">Type VI secretion system tip protein TssI/VgrG</fullName>
    </submittedName>
</protein>
<dbReference type="EMBL" id="JBFNQD010000003">
    <property type="protein sequence ID" value="MEW9306321.1"/>
    <property type="molecule type" value="Genomic_DNA"/>
</dbReference>
<dbReference type="InterPro" id="IPR017847">
    <property type="entry name" value="T6SS_RhsGE_Vgr_subset"/>
</dbReference>
<feature type="region of interest" description="Disordered" evidence="4">
    <location>
        <begin position="645"/>
        <end position="665"/>
    </location>
</feature>
<dbReference type="InterPro" id="IPR054030">
    <property type="entry name" value="Gp5_Vgr_C"/>
</dbReference>
<accession>A0ABV3PLF1</accession>
<feature type="domain" description="Gp5/Type VI secretion system Vgr C-terminal trimerisation" evidence="6">
    <location>
        <begin position="493"/>
        <end position="575"/>
    </location>
</feature>
<keyword evidence="8" id="KW-1185">Reference proteome</keyword>
<dbReference type="NCBIfam" id="TIGR01646">
    <property type="entry name" value="vgr_GE"/>
    <property type="match status" value="1"/>
</dbReference>
<reference evidence="7 8" key="1">
    <citation type="submission" date="2024-07" db="EMBL/GenBank/DDBJ databases">
        <title>Description of Labrys sedimenti sp. nov., isolated from a diclofenac-degrading enrichment culture.</title>
        <authorList>
            <person name="Tancsics A."/>
            <person name="Csepanyi A."/>
        </authorList>
    </citation>
    <scope>NUCLEOTIDE SEQUENCE [LARGE SCALE GENOMIC DNA]</scope>
    <source>
        <strain evidence="7 8">LMG 23578</strain>
    </source>
</reference>
<feature type="domain" description="Gp5/Type VI secretion system Vgr protein OB-fold" evidence="5">
    <location>
        <begin position="406"/>
        <end position="472"/>
    </location>
</feature>
<dbReference type="InterPro" id="IPR006531">
    <property type="entry name" value="Gp5/Vgr_OB"/>
</dbReference>
<comment type="subcellular location">
    <subcellularLocation>
        <location evidence="1">Secreted</location>
    </subcellularLocation>
</comment>
<dbReference type="Pfam" id="PF22178">
    <property type="entry name" value="Gp5_trimer_C"/>
    <property type="match status" value="1"/>
</dbReference>
<dbReference type="SUPFAM" id="SSF69349">
    <property type="entry name" value="Phage fibre proteins"/>
    <property type="match status" value="1"/>
</dbReference>
<organism evidence="7 8">
    <name type="scientific">Labrys neptuniae</name>
    <dbReference type="NCBI Taxonomy" id="376174"/>
    <lineage>
        <taxon>Bacteria</taxon>
        <taxon>Pseudomonadati</taxon>
        <taxon>Pseudomonadota</taxon>
        <taxon>Alphaproteobacteria</taxon>
        <taxon>Hyphomicrobiales</taxon>
        <taxon>Xanthobacteraceae</taxon>
        <taxon>Labrys</taxon>
    </lineage>
</organism>
<comment type="similarity">
    <text evidence="2">Belongs to the VgrG protein family.</text>
</comment>
<dbReference type="Gene3D" id="3.55.50.10">
    <property type="entry name" value="Baseplate protein-like domains"/>
    <property type="match status" value="1"/>
</dbReference>
<gene>
    <name evidence="7" type="primary">tssI</name>
    <name evidence="7" type="ORF">ABXS05_12275</name>
</gene>
<evidence type="ECO:0000256" key="4">
    <source>
        <dbReference type="SAM" id="MobiDB-lite"/>
    </source>
</evidence>
<comment type="caution">
    <text evidence="7">The sequence shown here is derived from an EMBL/GenBank/DDBJ whole genome shotgun (WGS) entry which is preliminary data.</text>
</comment>
<evidence type="ECO:0000313" key="7">
    <source>
        <dbReference type="EMBL" id="MEW9306321.1"/>
    </source>
</evidence>